<dbReference type="Gene3D" id="3.30.565.10">
    <property type="entry name" value="Histidine kinase-like ATPase, C-terminal domain"/>
    <property type="match status" value="1"/>
</dbReference>
<dbReference type="GO" id="GO:0046983">
    <property type="term" value="F:protein dimerization activity"/>
    <property type="evidence" value="ECO:0007669"/>
    <property type="project" value="InterPro"/>
</dbReference>
<dbReference type="PANTHER" id="PTHR24421:SF10">
    <property type="entry name" value="NITRATE_NITRITE SENSOR PROTEIN NARQ"/>
    <property type="match status" value="1"/>
</dbReference>
<keyword evidence="9" id="KW-1133">Transmembrane helix</keyword>
<keyword evidence="6 13" id="KW-0418">Kinase</keyword>
<evidence type="ECO:0000313" key="14">
    <source>
        <dbReference type="Proteomes" id="UP000532273"/>
    </source>
</evidence>
<reference evidence="13 14" key="3">
    <citation type="submission" date="2020-08" db="EMBL/GenBank/DDBJ databases">
        <title>Genomic Encyclopedia of Type Strains, Phase IV (KMG-IV): sequencing the most valuable type-strain genomes for metagenomic binning, comparative biology and taxonomic classification.</title>
        <authorList>
            <person name="Goeker M."/>
        </authorList>
    </citation>
    <scope>NUCLEOTIDE SEQUENCE [LARGE SCALE GENOMIC DNA]</scope>
    <source>
        <strain evidence="13 14">DSM 100774</strain>
    </source>
</reference>
<dbReference type="AlphaFoldDB" id="A0A7W6KD05"/>
<feature type="transmembrane region" description="Helical" evidence="9">
    <location>
        <begin position="377"/>
        <end position="394"/>
    </location>
</feature>
<feature type="transmembrane region" description="Helical" evidence="9">
    <location>
        <begin position="214"/>
        <end position="230"/>
    </location>
</feature>
<evidence type="ECO:0000256" key="8">
    <source>
        <dbReference type="ARBA" id="ARBA00023012"/>
    </source>
</evidence>
<keyword evidence="10" id="KW-0732">Signal</keyword>
<dbReference type="Proteomes" id="UP000532273">
    <property type="component" value="Unassembled WGS sequence"/>
</dbReference>
<dbReference type="EMBL" id="BMHZ01000003">
    <property type="protein sequence ID" value="GGH12851.1"/>
    <property type="molecule type" value="Genomic_DNA"/>
</dbReference>
<feature type="signal peptide" evidence="10">
    <location>
        <begin position="1"/>
        <end position="18"/>
    </location>
</feature>
<reference evidence="12" key="4">
    <citation type="submission" date="2024-05" db="EMBL/GenBank/DDBJ databases">
        <authorList>
            <person name="Sun Q."/>
            <person name="Zhou Y."/>
        </authorList>
    </citation>
    <scope>NUCLEOTIDE SEQUENCE</scope>
    <source>
        <strain evidence="12">CGMCC 1.15287</strain>
    </source>
</reference>
<dbReference type="GO" id="GO:0000155">
    <property type="term" value="F:phosphorelay sensor kinase activity"/>
    <property type="evidence" value="ECO:0007669"/>
    <property type="project" value="InterPro"/>
</dbReference>
<dbReference type="InterPro" id="IPR011623">
    <property type="entry name" value="7TMR_DISM_rcpt_extracell_dom1"/>
</dbReference>
<evidence type="ECO:0000256" key="1">
    <source>
        <dbReference type="ARBA" id="ARBA00000085"/>
    </source>
</evidence>
<gene>
    <name evidence="12" type="ORF">GCM10007422_33090</name>
    <name evidence="13" type="ORF">GGQ60_003557</name>
</gene>
<evidence type="ECO:0000313" key="15">
    <source>
        <dbReference type="Proteomes" id="UP000642938"/>
    </source>
</evidence>
<dbReference type="SMART" id="SM00387">
    <property type="entry name" value="HATPase_c"/>
    <property type="match status" value="1"/>
</dbReference>
<comment type="catalytic activity">
    <reaction evidence="1">
        <text>ATP + protein L-histidine = ADP + protein N-phospho-L-histidine.</text>
        <dbReference type="EC" id="2.7.13.3"/>
    </reaction>
</comment>
<dbReference type="InterPro" id="IPR003594">
    <property type="entry name" value="HATPase_dom"/>
</dbReference>
<keyword evidence="4" id="KW-0808">Transferase</keyword>
<keyword evidence="3" id="KW-0597">Phosphoprotein</keyword>
<dbReference type="InterPro" id="IPR011712">
    <property type="entry name" value="Sig_transdc_His_kin_sub3_dim/P"/>
</dbReference>
<evidence type="ECO:0000313" key="13">
    <source>
        <dbReference type="EMBL" id="MBB4109548.1"/>
    </source>
</evidence>
<dbReference type="InterPro" id="IPR050482">
    <property type="entry name" value="Sensor_HK_TwoCompSys"/>
</dbReference>
<reference evidence="15" key="2">
    <citation type="journal article" date="2019" name="Int. J. Syst. Evol. Microbiol.">
        <title>The Global Catalogue of Microorganisms (GCM) 10K type strain sequencing project: providing services to taxonomists for standard genome sequencing and annotation.</title>
        <authorList>
            <consortium name="The Broad Institute Genomics Platform"/>
            <consortium name="The Broad Institute Genome Sequencing Center for Infectious Disease"/>
            <person name="Wu L."/>
            <person name="Ma J."/>
        </authorList>
    </citation>
    <scope>NUCLEOTIDE SEQUENCE [LARGE SCALE GENOMIC DNA]</scope>
    <source>
        <strain evidence="15">CGMCC 1.15287</strain>
    </source>
</reference>
<dbReference type="Gene3D" id="1.20.5.1930">
    <property type="match status" value="1"/>
</dbReference>
<dbReference type="GO" id="GO:0005524">
    <property type="term" value="F:ATP binding"/>
    <property type="evidence" value="ECO:0007669"/>
    <property type="project" value="UniProtKB-KW"/>
</dbReference>
<feature type="transmembrane region" description="Helical" evidence="9">
    <location>
        <begin position="250"/>
        <end position="270"/>
    </location>
</feature>
<dbReference type="Pfam" id="PF07695">
    <property type="entry name" value="7TMR-DISM_7TM"/>
    <property type="match status" value="1"/>
</dbReference>
<evidence type="ECO:0000259" key="11">
    <source>
        <dbReference type="PROSITE" id="PS50109"/>
    </source>
</evidence>
<dbReference type="EC" id="2.7.13.3" evidence="2"/>
<dbReference type="Proteomes" id="UP000642938">
    <property type="component" value="Unassembled WGS sequence"/>
</dbReference>
<feature type="transmembrane region" description="Helical" evidence="9">
    <location>
        <begin position="313"/>
        <end position="332"/>
    </location>
</feature>
<name>A0A7W6KD05_9SPHI</name>
<dbReference type="EMBL" id="JACIEF010000003">
    <property type="protein sequence ID" value="MBB4109548.1"/>
    <property type="molecule type" value="Genomic_DNA"/>
</dbReference>
<comment type="caution">
    <text evidence="13">The sequence shown here is derived from an EMBL/GenBank/DDBJ whole genome shotgun (WGS) entry which is preliminary data.</text>
</comment>
<dbReference type="CDD" id="cd16917">
    <property type="entry name" value="HATPase_UhpB-NarQ-NarX-like"/>
    <property type="match status" value="1"/>
</dbReference>
<dbReference type="Pfam" id="PF07730">
    <property type="entry name" value="HisKA_3"/>
    <property type="match status" value="1"/>
</dbReference>
<evidence type="ECO:0000256" key="7">
    <source>
        <dbReference type="ARBA" id="ARBA00022840"/>
    </source>
</evidence>
<keyword evidence="5" id="KW-0547">Nucleotide-binding</keyword>
<feature type="transmembrane region" description="Helical" evidence="9">
    <location>
        <begin position="189"/>
        <end position="207"/>
    </location>
</feature>
<keyword evidence="9" id="KW-0472">Membrane</keyword>
<keyword evidence="8" id="KW-0902">Two-component regulatory system</keyword>
<organism evidence="13 14">
    <name type="scientific">Pedobacter zeae</name>
    <dbReference type="NCBI Taxonomy" id="1737356"/>
    <lineage>
        <taxon>Bacteria</taxon>
        <taxon>Pseudomonadati</taxon>
        <taxon>Bacteroidota</taxon>
        <taxon>Sphingobacteriia</taxon>
        <taxon>Sphingobacteriales</taxon>
        <taxon>Sphingobacteriaceae</taxon>
        <taxon>Pedobacter</taxon>
    </lineage>
</organism>
<dbReference type="InterPro" id="IPR036890">
    <property type="entry name" value="HATPase_C_sf"/>
</dbReference>
<dbReference type="InterPro" id="IPR011622">
    <property type="entry name" value="7TMR_DISM_rcpt_extracell_dom2"/>
</dbReference>
<dbReference type="Pfam" id="PF07696">
    <property type="entry name" value="7TMR-DISMED2"/>
    <property type="match status" value="1"/>
</dbReference>
<dbReference type="PROSITE" id="PS50109">
    <property type="entry name" value="HIS_KIN"/>
    <property type="match status" value="1"/>
</dbReference>
<sequence>MNKVLLLFLLLPFHLCFAQQGNPILIDTAKKFDISRHGYFYEDRNLNLNIDSIINLKQANKLSPLTVGKVFSKGYTQSYYWIAFDIKNTLNQSVHLMFKEQSSSINRLQLFKVDTTGKIHRLGLTGDHFPFRQRPYHNRSFIYPLVLAPHEKATFYLWADKRGQNMYMPMSIGRDIDIIQAEIPQHTLFGFYTGIFVFAVIFNMLLYASVRDKIHLYYAIYIFCTLIFILEEEGLAFQWFYPDLPGLQDYMRLIMASLSCGLLIQVMQLFVNQNPENSRLYRFTTYYKRFCWLMSIIPVFMLFKSFIALEKTVFYINNFLALLTVIVLIICVVERIRAGYKLGWYYFIATVMLLFGVFNYVFNTLGLTNFNLLKPNGLVVGLTAEIIFLSFALTQRYNFLKKEKEILLEEKSKHQVDLADGIFNAQEDERTRLARDLHDDLGGTLSIIKLNITAFQQKVLKLTENDRMFYDQTISMIEKACADLREISHNLMPKNFEKLGLIETLKEHFNSLNHSGKIAFEFVFQVEHPIESATEITIYRIVNELINNINRHSMATKATIQILSFGERINIMAEDNGIGFDPDQDKKGLGMQNILSRVNYLSGKIQIDSNRNGTTIVIDIPLKP</sequence>
<evidence type="ECO:0000313" key="12">
    <source>
        <dbReference type="EMBL" id="GGH12851.1"/>
    </source>
</evidence>
<evidence type="ECO:0000256" key="4">
    <source>
        <dbReference type="ARBA" id="ARBA00022679"/>
    </source>
</evidence>
<feature type="chain" id="PRO_5030836005" description="histidine kinase" evidence="10">
    <location>
        <begin position="19"/>
        <end position="624"/>
    </location>
</feature>
<evidence type="ECO:0000256" key="9">
    <source>
        <dbReference type="SAM" id="Phobius"/>
    </source>
</evidence>
<dbReference type="RefSeq" id="WP_183766640.1">
    <property type="nucleotide sequence ID" value="NZ_BMHZ01000003.1"/>
</dbReference>
<proteinExistence type="predicted"/>
<evidence type="ECO:0000256" key="3">
    <source>
        <dbReference type="ARBA" id="ARBA00022553"/>
    </source>
</evidence>
<evidence type="ECO:0000256" key="5">
    <source>
        <dbReference type="ARBA" id="ARBA00022741"/>
    </source>
</evidence>
<keyword evidence="15" id="KW-1185">Reference proteome</keyword>
<dbReference type="Gene3D" id="2.60.40.2380">
    <property type="match status" value="1"/>
</dbReference>
<feature type="transmembrane region" description="Helical" evidence="9">
    <location>
        <begin position="344"/>
        <end position="362"/>
    </location>
</feature>
<dbReference type="SUPFAM" id="SSF55874">
    <property type="entry name" value="ATPase domain of HSP90 chaperone/DNA topoisomerase II/histidine kinase"/>
    <property type="match status" value="1"/>
</dbReference>
<reference evidence="12" key="1">
    <citation type="journal article" date="2014" name="Int. J. Syst. Evol. Microbiol.">
        <title>Complete genome of a new Firmicutes species belonging to the dominant human colonic microbiota ('Ruminococcus bicirculans') reveals two chromosomes and a selective capacity to utilize plant glucans.</title>
        <authorList>
            <consortium name="NISC Comparative Sequencing Program"/>
            <person name="Wegmann U."/>
            <person name="Louis P."/>
            <person name="Goesmann A."/>
            <person name="Henrissat B."/>
            <person name="Duncan S.H."/>
            <person name="Flint H.J."/>
        </authorList>
    </citation>
    <scope>NUCLEOTIDE SEQUENCE</scope>
    <source>
        <strain evidence="12">CGMCC 1.15287</strain>
    </source>
</reference>
<evidence type="ECO:0000256" key="10">
    <source>
        <dbReference type="SAM" id="SignalP"/>
    </source>
</evidence>
<keyword evidence="9" id="KW-0812">Transmembrane</keyword>
<evidence type="ECO:0000256" key="2">
    <source>
        <dbReference type="ARBA" id="ARBA00012438"/>
    </source>
</evidence>
<feature type="transmembrane region" description="Helical" evidence="9">
    <location>
        <begin position="290"/>
        <end position="307"/>
    </location>
</feature>
<dbReference type="Pfam" id="PF02518">
    <property type="entry name" value="HATPase_c"/>
    <property type="match status" value="1"/>
</dbReference>
<dbReference type="GO" id="GO:0016020">
    <property type="term" value="C:membrane"/>
    <property type="evidence" value="ECO:0007669"/>
    <property type="project" value="InterPro"/>
</dbReference>
<protein>
    <recommendedName>
        <fullName evidence="2">histidine kinase</fullName>
        <ecNumber evidence="2">2.7.13.3</ecNumber>
    </recommendedName>
</protein>
<feature type="domain" description="Histidine kinase" evidence="11">
    <location>
        <begin position="432"/>
        <end position="624"/>
    </location>
</feature>
<dbReference type="InterPro" id="IPR005467">
    <property type="entry name" value="His_kinase_dom"/>
</dbReference>
<evidence type="ECO:0000256" key="6">
    <source>
        <dbReference type="ARBA" id="ARBA00022777"/>
    </source>
</evidence>
<keyword evidence="7" id="KW-0067">ATP-binding</keyword>
<dbReference type="PANTHER" id="PTHR24421">
    <property type="entry name" value="NITRATE/NITRITE SENSOR PROTEIN NARX-RELATED"/>
    <property type="match status" value="1"/>
</dbReference>
<accession>A0A7W6KD05</accession>